<protein>
    <recommendedName>
        <fullName evidence="3">Mutator family transposase</fullName>
    </recommendedName>
</protein>
<dbReference type="EMBL" id="OZ020097">
    <property type="protein sequence ID" value="CAK9268093.1"/>
    <property type="molecule type" value="Genomic_DNA"/>
</dbReference>
<sequence length="81" mass="9191">MLVSSTLVELFDAALGVFKETYSGTHRAAWQYVNTTWMPHKERFVACYIDEFPTLAAPVPRGWKETTMLSSHISMSTLFTS</sequence>
<name>A0ABP0WQY7_9BRYO</name>
<accession>A0ABP0WQY7</accession>
<evidence type="ECO:0008006" key="3">
    <source>
        <dbReference type="Google" id="ProtNLM"/>
    </source>
</evidence>
<keyword evidence="2" id="KW-1185">Reference proteome</keyword>
<evidence type="ECO:0000313" key="1">
    <source>
        <dbReference type="EMBL" id="CAK9268093.1"/>
    </source>
</evidence>
<evidence type="ECO:0000313" key="2">
    <source>
        <dbReference type="Proteomes" id="UP001497444"/>
    </source>
</evidence>
<organism evidence="1 2">
    <name type="scientific">Sphagnum jensenii</name>
    <dbReference type="NCBI Taxonomy" id="128206"/>
    <lineage>
        <taxon>Eukaryota</taxon>
        <taxon>Viridiplantae</taxon>
        <taxon>Streptophyta</taxon>
        <taxon>Embryophyta</taxon>
        <taxon>Bryophyta</taxon>
        <taxon>Sphagnophytina</taxon>
        <taxon>Sphagnopsida</taxon>
        <taxon>Sphagnales</taxon>
        <taxon>Sphagnaceae</taxon>
        <taxon>Sphagnum</taxon>
    </lineage>
</organism>
<dbReference type="Proteomes" id="UP001497444">
    <property type="component" value="Chromosome 2"/>
</dbReference>
<gene>
    <name evidence="1" type="ORF">CSSPJE1EN1_LOCUS13571</name>
</gene>
<reference evidence="1 2" key="1">
    <citation type="submission" date="2024-02" db="EMBL/GenBank/DDBJ databases">
        <authorList>
            <consortium name="ELIXIR-Norway"/>
            <consortium name="Elixir Norway"/>
        </authorList>
    </citation>
    <scope>NUCLEOTIDE SEQUENCE [LARGE SCALE GENOMIC DNA]</scope>
</reference>
<proteinExistence type="predicted"/>